<evidence type="ECO:0000256" key="3">
    <source>
        <dbReference type="ARBA" id="ARBA00022771"/>
    </source>
</evidence>
<evidence type="ECO:0000259" key="7">
    <source>
        <dbReference type="PROSITE" id="PS50157"/>
    </source>
</evidence>
<keyword evidence="1" id="KW-0479">Metal-binding</keyword>
<keyword evidence="6" id="KW-0812">Transmembrane</keyword>
<dbReference type="AlphaFoldDB" id="A0AAV4UPA4"/>
<keyword evidence="6" id="KW-1133">Transmembrane helix</keyword>
<comment type="caution">
    <text evidence="8">The sequence shown here is derived from an EMBL/GenBank/DDBJ whole genome shotgun (WGS) entry which is preliminary data.</text>
</comment>
<keyword evidence="6" id="KW-0472">Membrane</keyword>
<evidence type="ECO:0000256" key="2">
    <source>
        <dbReference type="ARBA" id="ARBA00022737"/>
    </source>
</evidence>
<dbReference type="InterPro" id="IPR013087">
    <property type="entry name" value="Znf_C2H2_type"/>
</dbReference>
<sequence>MRVHTGEKPYNCKQCGKCFAQSSTLCRHFSTVPLMLNHINVPNVVSAMLSVPASNVTCFCIISVISWLMNSPQRTCLELASVTKMDKLFYS</sequence>
<dbReference type="Proteomes" id="UP001054945">
    <property type="component" value="Unassembled WGS sequence"/>
</dbReference>
<proteinExistence type="predicted"/>
<organism evidence="8 9">
    <name type="scientific">Caerostris extrusa</name>
    <name type="common">Bark spider</name>
    <name type="synonym">Caerostris bankana</name>
    <dbReference type="NCBI Taxonomy" id="172846"/>
    <lineage>
        <taxon>Eukaryota</taxon>
        <taxon>Metazoa</taxon>
        <taxon>Ecdysozoa</taxon>
        <taxon>Arthropoda</taxon>
        <taxon>Chelicerata</taxon>
        <taxon>Arachnida</taxon>
        <taxon>Araneae</taxon>
        <taxon>Araneomorphae</taxon>
        <taxon>Entelegynae</taxon>
        <taxon>Araneoidea</taxon>
        <taxon>Araneidae</taxon>
        <taxon>Caerostris</taxon>
    </lineage>
</organism>
<keyword evidence="4" id="KW-0862">Zinc</keyword>
<reference evidence="8 9" key="1">
    <citation type="submission" date="2021-06" db="EMBL/GenBank/DDBJ databases">
        <title>Caerostris extrusa draft genome.</title>
        <authorList>
            <person name="Kono N."/>
            <person name="Arakawa K."/>
        </authorList>
    </citation>
    <scope>NUCLEOTIDE SEQUENCE [LARGE SCALE GENOMIC DNA]</scope>
</reference>
<evidence type="ECO:0000256" key="5">
    <source>
        <dbReference type="PROSITE-ProRule" id="PRU00042"/>
    </source>
</evidence>
<protein>
    <recommendedName>
        <fullName evidence="7">C2H2-type domain-containing protein</fullName>
    </recommendedName>
</protein>
<dbReference type="GO" id="GO:0008270">
    <property type="term" value="F:zinc ion binding"/>
    <property type="evidence" value="ECO:0007669"/>
    <property type="project" value="UniProtKB-KW"/>
</dbReference>
<dbReference type="Gene3D" id="3.30.160.60">
    <property type="entry name" value="Classic Zinc Finger"/>
    <property type="match status" value="1"/>
</dbReference>
<keyword evidence="9" id="KW-1185">Reference proteome</keyword>
<dbReference type="InterPro" id="IPR036236">
    <property type="entry name" value="Znf_C2H2_sf"/>
</dbReference>
<evidence type="ECO:0000256" key="6">
    <source>
        <dbReference type="SAM" id="Phobius"/>
    </source>
</evidence>
<name>A0AAV4UPA4_CAEEX</name>
<dbReference type="SUPFAM" id="SSF57667">
    <property type="entry name" value="beta-beta-alpha zinc fingers"/>
    <property type="match status" value="1"/>
</dbReference>
<keyword evidence="2" id="KW-0677">Repeat</keyword>
<feature type="transmembrane region" description="Helical" evidence="6">
    <location>
        <begin position="44"/>
        <end position="69"/>
    </location>
</feature>
<gene>
    <name evidence="8" type="ORF">CEXT_153031</name>
</gene>
<evidence type="ECO:0000256" key="1">
    <source>
        <dbReference type="ARBA" id="ARBA00022723"/>
    </source>
</evidence>
<dbReference type="EMBL" id="BPLR01013221">
    <property type="protein sequence ID" value="GIY59623.1"/>
    <property type="molecule type" value="Genomic_DNA"/>
</dbReference>
<evidence type="ECO:0000313" key="8">
    <source>
        <dbReference type="EMBL" id="GIY59623.1"/>
    </source>
</evidence>
<keyword evidence="3 5" id="KW-0863">Zinc-finger</keyword>
<evidence type="ECO:0000256" key="4">
    <source>
        <dbReference type="ARBA" id="ARBA00022833"/>
    </source>
</evidence>
<accession>A0AAV4UPA4</accession>
<dbReference type="PROSITE" id="PS50157">
    <property type="entry name" value="ZINC_FINGER_C2H2_2"/>
    <property type="match status" value="1"/>
</dbReference>
<evidence type="ECO:0000313" key="9">
    <source>
        <dbReference type="Proteomes" id="UP001054945"/>
    </source>
</evidence>
<dbReference type="FunFam" id="3.30.160.60:FF:000557">
    <property type="entry name" value="zinc finger and SCAN domain-containing protein 29"/>
    <property type="match status" value="1"/>
</dbReference>
<feature type="domain" description="C2H2-type" evidence="7">
    <location>
        <begin position="10"/>
        <end position="28"/>
    </location>
</feature>